<dbReference type="Proteomes" id="UP000799770">
    <property type="component" value="Unassembled WGS sequence"/>
</dbReference>
<keyword evidence="1" id="KW-1133">Transmembrane helix</keyword>
<protein>
    <submittedName>
        <fullName evidence="2">Uncharacterized protein</fullName>
    </submittedName>
</protein>
<name>A0A6A5YZL6_9PLEO</name>
<reference evidence="2" key="1">
    <citation type="journal article" date="2020" name="Stud. Mycol.">
        <title>101 Dothideomycetes genomes: a test case for predicting lifestyles and emergence of pathogens.</title>
        <authorList>
            <person name="Haridas S."/>
            <person name="Albert R."/>
            <person name="Binder M."/>
            <person name="Bloem J."/>
            <person name="Labutti K."/>
            <person name="Salamov A."/>
            <person name="Andreopoulos B."/>
            <person name="Baker S."/>
            <person name="Barry K."/>
            <person name="Bills G."/>
            <person name="Bluhm B."/>
            <person name="Cannon C."/>
            <person name="Castanera R."/>
            <person name="Culley D."/>
            <person name="Daum C."/>
            <person name="Ezra D."/>
            <person name="Gonzalez J."/>
            <person name="Henrissat B."/>
            <person name="Kuo A."/>
            <person name="Liang C."/>
            <person name="Lipzen A."/>
            <person name="Lutzoni F."/>
            <person name="Magnuson J."/>
            <person name="Mondo S."/>
            <person name="Nolan M."/>
            <person name="Ohm R."/>
            <person name="Pangilinan J."/>
            <person name="Park H.-J."/>
            <person name="Ramirez L."/>
            <person name="Alfaro M."/>
            <person name="Sun H."/>
            <person name="Tritt A."/>
            <person name="Yoshinaga Y."/>
            <person name="Zwiers L.-H."/>
            <person name="Turgeon B."/>
            <person name="Goodwin S."/>
            <person name="Spatafora J."/>
            <person name="Crous P."/>
            <person name="Grigoriev I."/>
        </authorList>
    </citation>
    <scope>NUCLEOTIDE SEQUENCE</scope>
    <source>
        <strain evidence="2">CBS 627.86</strain>
    </source>
</reference>
<keyword evidence="3" id="KW-1185">Reference proteome</keyword>
<dbReference type="AlphaFoldDB" id="A0A6A5YZL6"/>
<evidence type="ECO:0000256" key="1">
    <source>
        <dbReference type="SAM" id="Phobius"/>
    </source>
</evidence>
<evidence type="ECO:0000313" key="2">
    <source>
        <dbReference type="EMBL" id="KAF2112264.1"/>
    </source>
</evidence>
<evidence type="ECO:0000313" key="3">
    <source>
        <dbReference type="Proteomes" id="UP000799770"/>
    </source>
</evidence>
<feature type="transmembrane region" description="Helical" evidence="1">
    <location>
        <begin position="396"/>
        <end position="419"/>
    </location>
</feature>
<organism evidence="2 3">
    <name type="scientific">Lophiotrema nucula</name>
    <dbReference type="NCBI Taxonomy" id="690887"/>
    <lineage>
        <taxon>Eukaryota</taxon>
        <taxon>Fungi</taxon>
        <taxon>Dikarya</taxon>
        <taxon>Ascomycota</taxon>
        <taxon>Pezizomycotina</taxon>
        <taxon>Dothideomycetes</taxon>
        <taxon>Pleosporomycetidae</taxon>
        <taxon>Pleosporales</taxon>
        <taxon>Lophiotremataceae</taxon>
        <taxon>Lophiotrema</taxon>
    </lineage>
</organism>
<keyword evidence="1" id="KW-0472">Membrane</keyword>
<dbReference type="EMBL" id="ML977331">
    <property type="protein sequence ID" value="KAF2112264.1"/>
    <property type="molecule type" value="Genomic_DNA"/>
</dbReference>
<proteinExistence type="predicted"/>
<dbReference type="Gene3D" id="1.20.58.340">
    <property type="entry name" value="Magnesium transport protein CorA, transmembrane region"/>
    <property type="match status" value="1"/>
</dbReference>
<keyword evidence="1" id="KW-0812">Transmembrane</keyword>
<dbReference type="OrthoDB" id="1046782at2759"/>
<feature type="transmembrane region" description="Helical" evidence="1">
    <location>
        <begin position="444"/>
        <end position="465"/>
    </location>
</feature>
<sequence length="512" mass="59146">MFDWRRQKVLDECRWTPGVGRLRYIEARTFADTETAVNELTSNTYQEGDLSDLDVDDWLHHRGRFVRPTDSRLRKEECSIRLLICERFGFHPLEFGLSKASLRAIEDEFGLPVEMLPFFKFNGGSHSYHFRPSAPHDQTPEQLGKPEVSRLSYSRRVANYGLCVTHSFKTRVTFGFMFGWNMINDENWKRCMNTERPRHLEPHGPRISELIKSAISHWRHPLLLPVILLEDHVYNADRYKGFDLSPRTINLERQLGATKAGRNVGSSKSLDFGALSRNMTAKKRFEIMTDINTTVTDVVTFTSNLKWDNRYCQFLRDLSKDIREFTESTQGREPKLENTIETLATLVASTSEHGEAMKARLDIQLNVLYNLVAQVDSNVSSTIAATTGLDSVAMKALAFVTTLFLPPTFIATLFSMSMFDWQTDGKAHSSNLDEGTKIVSRRFWIYWAISVPLTIAVLLTWRTWYHREKNHYRQKYPHVRLDSTAPDIGSNGFNRLPKMMRKREISEDVEVN</sequence>
<gene>
    <name evidence="2" type="ORF">BDV96DRAFT_525022</name>
</gene>
<accession>A0A6A5YZL6</accession>